<reference evidence="2 3" key="1">
    <citation type="submission" date="2023-07" db="EMBL/GenBank/DDBJ databases">
        <title>Genomic Encyclopedia of Type Strains, Phase IV (KMG-IV): sequencing the most valuable type-strain genomes for metagenomic binning, comparative biology and taxonomic classification.</title>
        <authorList>
            <person name="Goeker M."/>
        </authorList>
    </citation>
    <scope>NUCLEOTIDE SEQUENCE [LARGE SCALE GENOMIC DNA]</scope>
    <source>
        <strain evidence="2 3">DSM 2457</strain>
    </source>
</reference>
<feature type="coiled-coil region" evidence="1">
    <location>
        <begin position="109"/>
        <end position="146"/>
    </location>
</feature>
<dbReference type="RefSeq" id="WP_307017744.1">
    <property type="nucleotide sequence ID" value="NZ_JAUSUI010000001.1"/>
</dbReference>
<comment type="caution">
    <text evidence="2">The sequence shown here is derived from an EMBL/GenBank/DDBJ whole genome shotgun (WGS) entry which is preliminary data.</text>
</comment>
<proteinExistence type="predicted"/>
<dbReference type="Proteomes" id="UP001224682">
    <property type="component" value="Unassembled WGS sequence"/>
</dbReference>
<evidence type="ECO:0000313" key="3">
    <source>
        <dbReference type="Proteomes" id="UP001224682"/>
    </source>
</evidence>
<evidence type="ECO:0000313" key="2">
    <source>
        <dbReference type="EMBL" id="MDQ0301410.1"/>
    </source>
</evidence>
<evidence type="ECO:0000256" key="1">
    <source>
        <dbReference type="SAM" id="Coils"/>
    </source>
</evidence>
<gene>
    <name evidence="2" type="ORF">J2S75_000421</name>
</gene>
<accession>A0ABU0B6G3</accession>
<sequence>MEAENPRAVVGGNNPPSLTELLVDRHKALFDLVEPLAARANKLPKTIATEEENFDFGKVIMDASEAFRKLEDARVTEKDPFLKAGREVDDLFRGPKDRLDKMVKGLSARADAYAHQKKLEARRQAEEEERKLRLEEERKRREAEMEADFGYIEEAEATADQADTLAFRAAQAAETSTARAADLTRTRSSSGMLATASDKWDFRVADWSKVDIAALRPFIAVDVLEKAVRAHIRIHKGSMPIAGVEFIEATKAQFR</sequence>
<protein>
    <submittedName>
        <fullName evidence="2">Uncharacterized protein</fullName>
    </submittedName>
</protein>
<keyword evidence="3" id="KW-1185">Reference proteome</keyword>
<dbReference type="EMBL" id="JAUSUI010000001">
    <property type="protein sequence ID" value="MDQ0301410.1"/>
    <property type="molecule type" value="Genomic_DNA"/>
</dbReference>
<organism evidence="2 3">
    <name type="scientific">Ancylobacter polymorphus</name>
    <dbReference type="NCBI Taxonomy" id="223390"/>
    <lineage>
        <taxon>Bacteria</taxon>
        <taxon>Pseudomonadati</taxon>
        <taxon>Pseudomonadota</taxon>
        <taxon>Alphaproteobacteria</taxon>
        <taxon>Hyphomicrobiales</taxon>
        <taxon>Xanthobacteraceae</taxon>
        <taxon>Ancylobacter</taxon>
    </lineage>
</organism>
<name>A0ABU0B6G3_9HYPH</name>
<keyword evidence="1" id="KW-0175">Coiled coil</keyword>